<accession>X1GMF2</accession>
<comment type="caution">
    <text evidence="1">The sequence shown here is derived from an EMBL/GenBank/DDBJ whole genome shotgun (WGS) entry which is preliminary data.</text>
</comment>
<reference evidence="1" key="1">
    <citation type="journal article" date="2014" name="Front. Microbiol.">
        <title>High frequency of phylogenetically diverse reductive dehalogenase-homologous genes in deep subseafloor sedimentary metagenomes.</title>
        <authorList>
            <person name="Kawai M."/>
            <person name="Futagami T."/>
            <person name="Toyoda A."/>
            <person name="Takaki Y."/>
            <person name="Nishi S."/>
            <person name="Hori S."/>
            <person name="Arai W."/>
            <person name="Tsubouchi T."/>
            <person name="Morono Y."/>
            <person name="Uchiyama I."/>
            <person name="Ito T."/>
            <person name="Fujiyama A."/>
            <person name="Inagaki F."/>
            <person name="Takami H."/>
        </authorList>
    </citation>
    <scope>NUCLEOTIDE SEQUENCE</scope>
    <source>
        <strain evidence="1">Expedition CK06-06</strain>
    </source>
</reference>
<protein>
    <submittedName>
        <fullName evidence="1">Uncharacterized protein</fullName>
    </submittedName>
</protein>
<dbReference type="AlphaFoldDB" id="X1GMF2"/>
<organism evidence="1">
    <name type="scientific">marine sediment metagenome</name>
    <dbReference type="NCBI Taxonomy" id="412755"/>
    <lineage>
        <taxon>unclassified sequences</taxon>
        <taxon>metagenomes</taxon>
        <taxon>ecological metagenomes</taxon>
    </lineage>
</organism>
<feature type="non-terminal residue" evidence="1">
    <location>
        <position position="1"/>
    </location>
</feature>
<proteinExistence type="predicted"/>
<name>X1GMF2_9ZZZZ</name>
<sequence length="302" mass="36300">FMYSKKILNKDEKIRILLDSNSFNMLLDKNIDKAKLILEYSYKDPFIFYRSPKKTVHGEFKEVSEFNLKYDESNNIKSINYKTKDDNGLLYFRKKTKDIIEYAEYFLKRSELKDSEIELMKMIFILAEFSRIDREIPYVLITTDKNFLKNRIKLDSDFTLSEVNILDINEAIEIMSLYSKFQNLYYIRHNYKVNKGYWYNLAFRKYIPNYSFDDINLRSFSIRLVYLLMSVDEMGYQYYLGVNNDTHETMMYHFNYFISLVSGIFDSLALTTENKYKIKFKGVHIPSRISLNKKSGKEFLKK</sequence>
<dbReference type="EMBL" id="BARU01010225">
    <property type="protein sequence ID" value="GAH46005.1"/>
    <property type="molecule type" value="Genomic_DNA"/>
</dbReference>
<gene>
    <name evidence="1" type="ORF">S03H2_19561</name>
</gene>
<evidence type="ECO:0000313" key="1">
    <source>
        <dbReference type="EMBL" id="GAH46005.1"/>
    </source>
</evidence>